<dbReference type="Proteomes" id="UP001295469">
    <property type="component" value="Chromosome C04"/>
</dbReference>
<name>A0A816K753_BRANA</name>
<dbReference type="AlphaFoldDB" id="A0A816K753"/>
<sequence length="93" mass="10061">MVIPCNFPNIKELTCIDHERVERESRSKIGSDERPARECACRRRNPSSNRKDVGLSLLFRFLCPPACLSSGSGPIPGGSASGLKARSCGGEAR</sequence>
<gene>
    <name evidence="2" type="ORF">DARMORV10_C04P66440.1</name>
</gene>
<proteinExistence type="predicted"/>
<evidence type="ECO:0000313" key="2">
    <source>
        <dbReference type="EMBL" id="CAF1868478.1"/>
    </source>
</evidence>
<reference evidence="2" key="1">
    <citation type="submission" date="2021-01" db="EMBL/GenBank/DDBJ databases">
        <authorList>
            <consortium name="Genoscope - CEA"/>
            <person name="William W."/>
        </authorList>
    </citation>
    <scope>NUCLEOTIDE SEQUENCE</scope>
</reference>
<protein>
    <submittedName>
        <fullName evidence="2">(rape) hypothetical protein</fullName>
    </submittedName>
</protein>
<accession>A0A816K753</accession>
<dbReference type="EMBL" id="HG994368">
    <property type="protein sequence ID" value="CAF1868478.1"/>
    <property type="molecule type" value="Genomic_DNA"/>
</dbReference>
<evidence type="ECO:0000256" key="1">
    <source>
        <dbReference type="SAM" id="MobiDB-lite"/>
    </source>
</evidence>
<organism evidence="2">
    <name type="scientific">Brassica napus</name>
    <name type="common">Rape</name>
    <dbReference type="NCBI Taxonomy" id="3708"/>
    <lineage>
        <taxon>Eukaryota</taxon>
        <taxon>Viridiplantae</taxon>
        <taxon>Streptophyta</taxon>
        <taxon>Embryophyta</taxon>
        <taxon>Tracheophyta</taxon>
        <taxon>Spermatophyta</taxon>
        <taxon>Magnoliopsida</taxon>
        <taxon>eudicotyledons</taxon>
        <taxon>Gunneridae</taxon>
        <taxon>Pentapetalae</taxon>
        <taxon>rosids</taxon>
        <taxon>malvids</taxon>
        <taxon>Brassicales</taxon>
        <taxon>Brassicaceae</taxon>
        <taxon>Brassiceae</taxon>
        <taxon>Brassica</taxon>
    </lineage>
</organism>
<feature type="region of interest" description="Disordered" evidence="1">
    <location>
        <begin position="70"/>
        <end position="93"/>
    </location>
</feature>